<sequence>DAQDAWERRMAEGASAFMRFKKEGRYD</sequence>
<gene>
    <name evidence="1" type="ORF">B2A_01112</name>
</gene>
<reference evidence="1" key="2">
    <citation type="journal article" date="2014" name="ISME J.">
        <title>Microbial stratification in low pH oxic and suboxic macroscopic growths along an acid mine drainage.</title>
        <authorList>
            <person name="Mendez-Garcia C."/>
            <person name="Mesa V."/>
            <person name="Sprenger R.R."/>
            <person name="Richter M."/>
            <person name="Diez M.S."/>
            <person name="Solano J."/>
            <person name="Bargiela R."/>
            <person name="Golyshina O.V."/>
            <person name="Manteca A."/>
            <person name="Ramos J.L."/>
            <person name="Gallego J.R."/>
            <person name="Llorente I."/>
            <person name="Martins Dos Santos V.A."/>
            <person name="Jensen O.N."/>
            <person name="Pelaez A.I."/>
            <person name="Sanchez J."/>
            <person name="Ferrer M."/>
        </authorList>
    </citation>
    <scope>NUCLEOTIDE SEQUENCE</scope>
</reference>
<feature type="non-terminal residue" evidence="1">
    <location>
        <position position="1"/>
    </location>
</feature>
<accession>T1B171</accession>
<organism evidence="1">
    <name type="scientific">mine drainage metagenome</name>
    <dbReference type="NCBI Taxonomy" id="410659"/>
    <lineage>
        <taxon>unclassified sequences</taxon>
        <taxon>metagenomes</taxon>
        <taxon>ecological metagenomes</taxon>
    </lineage>
</organism>
<proteinExistence type="predicted"/>
<reference evidence="1" key="1">
    <citation type="submission" date="2013-08" db="EMBL/GenBank/DDBJ databases">
        <authorList>
            <person name="Mendez C."/>
            <person name="Richter M."/>
            <person name="Ferrer M."/>
            <person name="Sanchez J."/>
        </authorList>
    </citation>
    <scope>NUCLEOTIDE SEQUENCE</scope>
</reference>
<evidence type="ECO:0000313" key="1">
    <source>
        <dbReference type="EMBL" id="EQD66581.1"/>
    </source>
</evidence>
<protein>
    <submittedName>
        <fullName evidence="1">Uncharacterized protein</fullName>
    </submittedName>
</protein>
<name>T1B171_9ZZZZ</name>
<dbReference type="EMBL" id="AUZZ01000832">
    <property type="protein sequence ID" value="EQD66581.1"/>
    <property type="molecule type" value="Genomic_DNA"/>
</dbReference>
<comment type="caution">
    <text evidence="1">The sequence shown here is derived from an EMBL/GenBank/DDBJ whole genome shotgun (WGS) entry which is preliminary data.</text>
</comment>
<dbReference type="AlphaFoldDB" id="T1B171"/>